<sequence length="182" mass="20526">MDYSNILQELNNASLFDLYRLNSAIDQQLTDPKRLRLVKNQLKVGQPVTYFDSSENRLIDAVVVELKRTKALVKNHHNGQLWNIPYYFINLDDVDTDIHAASKQKLSKSTVKVGDQVCFKDRKGNELFGEITKLNPKTAGVLVGQVKWRVAYGLLMPVIDGELGFKGNVLEVQPNCINPGLI</sequence>
<accession>A0A6S6T6B3</accession>
<evidence type="ECO:0000313" key="1">
    <source>
        <dbReference type="EMBL" id="CAA6818851.1"/>
    </source>
</evidence>
<gene>
    <name evidence="1" type="ORF">HELGO_WM20456</name>
</gene>
<reference evidence="1" key="1">
    <citation type="submission" date="2020-01" db="EMBL/GenBank/DDBJ databases">
        <authorList>
            <person name="Meier V. D."/>
            <person name="Meier V D."/>
        </authorList>
    </citation>
    <scope>NUCLEOTIDE SEQUENCE</scope>
    <source>
        <strain evidence="1">HLG_WM_MAG_08</strain>
    </source>
</reference>
<proteinExistence type="predicted"/>
<dbReference type="EMBL" id="CACVAV010000292">
    <property type="protein sequence ID" value="CAA6818851.1"/>
    <property type="molecule type" value="Genomic_DNA"/>
</dbReference>
<dbReference type="AlphaFoldDB" id="A0A6S6T6B3"/>
<protein>
    <submittedName>
        <fullName evidence="1">Uncharacterized protein</fullName>
    </submittedName>
</protein>
<organism evidence="1">
    <name type="scientific">uncultured Thiotrichaceae bacterium</name>
    <dbReference type="NCBI Taxonomy" id="298394"/>
    <lineage>
        <taxon>Bacteria</taxon>
        <taxon>Pseudomonadati</taxon>
        <taxon>Pseudomonadota</taxon>
        <taxon>Gammaproteobacteria</taxon>
        <taxon>Thiotrichales</taxon>
        <taxon>Thiotrichaceae</taxon>
        <taxon>environmental samples</taxon>
    </lineage>
</organism>
<name>A0A6S6T6B3_9GAMM</name>